<dbReference type="OrthoDB" id="7305352at2"/>
<dbReference type="HOGENOM" id="CLU_635613_0_0_5"/>
<evidence type="ECO:0000313" key="3">
    <source>
        <dbReference type="EMBL" id="CBS86360.1"/>
    </source>
</evidence>
<feature type="transmembrane region" description="Helical" evidence="1">
    <location>
        <begin position="378"/>
        <end position="397"/>
    </location>
</feature>
<keyword evidence="1" id="KW-1133">Transmembrane helix</keyword>
<feature type="transmembrane region" description="Helical" evidence="1">
    <location>
        <begin position="434"/>
        <end position="452"/>
    </location>
</feature>
<organism evidence="3 4">
    <name type="scientific">Azospirillum lipoferum (strain 4B)</name>
    <dbReference type="NCBI Taxonomy" id="862719"/>
    <lineage>
        <taxon>Bacteria</taxon>
        <taxon>Pseudomonadati</taxon>
        <taxon>Pseudomonadota</taxon>
        <taxon>Alphaproteobacteria</taxon>
        <taxon>Rhodospirillales</taxon>
        <taxon>Azospirillaceae</taxon>
        <taxon>Azospirillum</taxon>
    </lineage>
</organism>
<sequence length="482" mass="48524">MTTRNTVRGAFRGHRLFMAGIPAVILLVAALVMAGVGLLGTWLAQDQLGEARAAKAAAVAEAVQHDLERAIGYGIPLPRIEGVAAFLQGIANRNPDLGFLALTGGDGVLLQGAVNAGGGIDAAGLQALTAGLRGLPTPETRAATLQPIERDGLLILRVPVRVGRLSSEGGGGGVGQPPAGHVLVGVQPMQVRGQIAGELATVALGGLAVLLLLAELAGVLARASFRAPLRRLALAMADAADGHFATLLGRRPRDQVGRLLFAFNAVVFGLHERRQRFAAHADEVRAAVFDPEVASAVENTRLSALTALGPGLEAAPRREIDSRSDDVLAFALLSAAAAAMLVLAGSLSLAGPALALVVAAALVGAIAGYVVPPGWRRVAAVLNALALLSTAAVLLLGGASLPAGLAGGVCGGFAAGLALSYVRRQAADGGQLSLLRTLASGIVAALLWAAAVGWDGGMLAASSLLPAALAALLARPIVVSRS</sequence>
<keyword evidence="1" id="KW-0472">Membrane</keyword>
<gene>
    <name evidence="3" type="ordered locus">AZOLI_1027</name>
</gene>
<reference evidence="4" key="1">
    <citation type="journal article" date="2011" name="PLoS Genet.">
        <title>Azospirillum genomes reveal transition of bacteria from aquatic to terrestrial environments.</title>
        <authorList>
            <person name="Wisniewski-Dye F."/>
            <person name="Borziak K."/>
            <person name="Khalsa-Moyers G."/>
            <person name="Alexandre G."/>
            <person name="Sukharnikov L.O."/>
            <person name="Wuichet K."/>
            <person name="Hurst G.B."/>
            <person name="McDonald W.H."/>
            <person name="Robertson J.S."/>
            <person name="Barbe V."/>
            <person name="Calteau A."/>
            <person name="Rouy Z."/>
            <person name="Mangenot S."/>
            <person name="Prigent-Combaret C."/>
            <person name="Normand P."/>
            <person name="Boyer M."/>
            <person name="Siguier P."/>
            <person name="Dessaux Y."/>
            <person name="Elmerich C."/>
            <person name="Condemine G."/>
            <person name="Krishnen G."/>
            <person name="Kennedy I."/>
            <person name="Paterson A.H."/>
            <person name="Gonzalez V."/>
            <person name="Mavingui P."/>
            <person name="Zhulin I.B."/>
        </authorList>
    </citation>
    <scope>NUCLEOTIDE SEQUENCE [LARGE SCALE GENOMIC DNA]</scope>
    <source>
        <strain evidence="4">4B</strain>
    </source>
</reference>
<dbReference type="Proteomes" id="UP000005667">
    <property type="component" value="Chromosome"/>
</dbReference>
<feature type="domain" description="HAMP" evidence="2">
    <location>
        <begin position="223"/>
        <end position="275"/>
    </location>
</feature>
<feature type="transmembrane region" description="Helical" evidence="1">
    <location>
        <begin position="21"/>
        <end position="44"/>
    </location>
</feature>
<proteinExistence type="predicted"/>
<dbReference type="EMBL" id="FQ311868">
    <property type="protein sequence ID" value="CBS86360.1"/>
    <property type="molecule type" value="Genomic_DNA"/>
</dbReference>
<evidence type="ECO:0000313" key="4">
    <source>
        <dbReference type="Proteomes" id="UP000005667"/>
    </source>
</evidence>
<keyword evidence="4" id="KW-1185">Reference proteome</keyword>
<evidence type="ECO:0000259" key="2">
    <source>
        <dbReference type="PROSITE" id="PS50885"/>
    </source>
</evidence>
<dbReference type="GO" id="GO:0016020">
    <property type="term" value="C:membrane"/>
    <property type="evidence" value="ECO:0007669"/>
    <property type="project" value="InterPro"/>
</dbReference>
<evidence type="ECO:0000256" key="1">
    <source>
        <dbReference type="SAM" id="Phobius"/>
    </source>
</evidence>
<feature type="transmembrane region" description="Helical" evidence="1">
    <location>
        <begin position="199"/>
        <end position="221"/>
    </location>
</feature>
<dbReference type="KEGG" id="ali:AZOLI_1027"/>
<feature type="transmembrane region" description="Helical" evidence="1">
    <location>
        <begin position="327"/>
        <end position="347"/>
    </location>
</feature>
<feature type="transmembrane region" description="Helical" evidence="1">
    <location>
        <begin position="403"/>
        <end position="422"/>
    </location>
</feature>
<dbReference type="AlphaFoldDB" id="G7Z4K2"/>
<feature type="transmembrane region" description="Helical" evidence="1">
    <location>
        <begin position="353"/>
        <end position="371"/>
    </location>
</feature>
<dbReference type="PROSITE" id="PS50885">
    <property type="entry name" value="HAMP"/>
    <property type="match status" value="1"/>
</dbReference>
<dbReference type="InterPro" id="IPR003660">
    <property type="entry name" value="HAMP_dom"/>
</dbReference>
<dbReference type="RefSeq" id="WP_014247383.1">
    <property type="nucleotide sequence ID" value="NC_016622.1"/>
</dbReference>
<protein>
    <recommendedName>
        <fullName evidence="2">HAMP domain-containing protein</fullName>
    </recommendedName>
</protein>
<accession>G7Z4K2</accession>
<dbReference type="GO" id="GO:0007165">
    <property type="term" value="P:signal transduction"/>
    <property type="evidence" value="ECO:0007669"/>
    <property type="project" value="InterPro"/>
</dbReference>
<name>G7Z4K2_AZOL4</name>
<keyword evidence="1" id="KW-0812">Transmembrane</keyword>
<feature type="transmembrane region" description="Helical" evidence="1">
    <location>
        <begin position="458"/>
        <end position="478"/>
    </location>
</feature>
<dbReference type="STRING" id="862719.AZOLI_1027"/>